<evidence type="ECO:0000259" key="6">
    <source>
        <dbReference type="PROSITE" id="PS51078"/>
    </source>
</evidence>
<dbReference type="PANTHER" id="PTHR30136:SF35">
    <property type="entry name" value="HTH-TYPE TRANSCRIPTIONAL REGULATOR RV1719"/>
    <property type="match status" value="1"/>
</dbReference>
<reference evidence="7 8" key="1">
    <citation type="submission" date="2024-05" db="EMBL/GenBank/DDBJ databases">
        <authorList>
            <person name="Zhao H."/>
            <person name="Xu Y."/>
            <person name="Lin S."/>
            <person name="Spain J.C."/>
            <person name="Zhou N.-Y."/>
        </authorList>
    </citation>
    <scope>NUCLEOTIDE SEQUENCE [LARGE SCALE GENOMIC DNA]</scope>
    <source>
        <strain evidence="7 8">NEAU-NG30</strain>
    </source>
</reference>
<dbReference type="PROSITE" id="PS51078">
    <property type="entry name" value="ICLR_ED"/>
    <property type="match status" value="1"/>
</dbReference>
<evidence type="ECO:0000259" key="5">
    <source>
        <dbReference type="PROSITE" id="PS51077"/>
    </source>
</evidence>
<name>A0ABV0LPS9_9PSEU</name>
<dbReference type="Gene3D" id="3.30.450.40">
    <property type="match status" value="2"/>
</dbReference>
<dbReference type="PANTHER" id="PTHR30136">
    <property type="entry name" value="HELIX-TURN-HELIX TRANSCRIPTIONAL REGULATOR, ICLR FAMILY"/>
    <property type="match status" value="1"/>
</dbReference>
<feature type="domain" description="HTH iclR-type" evidence="5">
    <location>
        <begin position="10"/>
        <end position="71"/>
    </location>
</feature>
<dbReference type="SUPFAM" id="SSF46785">
    <property type="entry name" value="Winged helix' DNA-binding domain"/>
    <property type="match status" value="1"/>
</dbReference>
<dbReference type="InterPro" id="IPR014757">
    <property type="entry name" value="Tscrpt_reg_IclR_C"/>
</dbReference>
<dbReference type="InterPro" id="IPR036388">
    <property type="entry name" value="WH-like_DNA-bd_sf"/>
</dbReference>
<dbReference type="EMBL" id="JBDZYD010000015">
    <property type="protein sequence ID" value="MEQ0564296.1"/>
    <property type="molecule type" value="Genomic_DNA"/>
</dbReference>
<dbReference type="InterPro" id="IPR029016">
    <property type="entry name" value="GAF-like_dom_sf"/>
</dbReference>
<dbReference type="SUPFAM" id="SSF55781">
    <property type="entry name" value="GAF domain-like"/>
    <property type="match status" value="1"/>
</dbReference>
<organism evidence="7 8">
    <name type="scientific">Amycolatopsis melonis</name>
    <dbReference type="NCBI Taxonomy" id="3156488"/>
    <lineage>
        <taxon>Bacteria</taxon>
        <taxon>Bacillati</taxon>
        <taxon>Actinomycetota</taxon>
        <taxon>Actinomycetes</taxon>
        <taxon>Pseudonocardiales</taxon>
        <taxon>Pseudonocardiaceae</taxon>
        <taxon>Amycolatopsis</taxon>
    </lineage>
</organism>
<dbReference type="InterPro" id="IPR005471">
    <property type="entry name" value="Tscrpt_reg_IclR_N"/>
</dbReference>
<keyword evidence="1" id="KW-0805">Transcription regulation</keyword>
<sequence length="237" mass="24479">MKPDGDDGAVRSVLRTFDLLALFTERHRTWTVKDLTAASGLAKTTVLRLVATCEQRGLLWTRPDGRITVGPGMLRWAQLANSAWQLPEPVRQVLRELAAGCGETVNLYVRSSSVLVCVAQQEGTRAIRHVGRVGDELPLDCGAAGQVLGGGTAGAASVAAPVHDGGTPSAAVSHGQPEAGASSVAAPVHDGEGRVLAALTLTGPAGRFGDAEVAAFCEAVTAAARRISQIGLGTRTE</sequence>
<keyword evidence="8" id="KW-1185">Reference proteome</keyword>
<proteinExistence type="predicted"/>
<dbReference type="Proteomes" id="UP001440984">
    <property type="component" value="Unassembled WGS sequence"/>
</dbReference>
<dbReference type="InterPro" id="IPR050707">
    <property type="entry name" value="HTH_MetabolicPath_Reg"/>
</dbReference>
<feature type="region of interest" description="Disordered" evidence="4">
    <location>
        <begin position="165"/>
        <end position="184"/>
    </location>
</feature>
<evidence type="ECO:0000313" key="8">
    <source>
        <dbReference type="Proteomes" id="UP001440984"/>
    </source>
</evidence>
<protein>
    <submittedName>
        <fullName evidence="7">IclR family transcriptional regulator</fullName>
    </submittedName>
</protein>
<dbReference type="Gene3D" id="1.10.10.10">
    <property type="entry name" value="Winged helix-like DNA-binding domain superfamily/Winged helix DNA-binding domain"/>
    <property type="match status" value="1"/>
</dbReference>
<dbReference type="SMART" id="SM00346">
    <property type="entry name" value="HTH_ICLR"/>
    <property type="match status" value="1"/>
</dbReference>
<dbReference type="InterPro" id="IPR036390">
    <property type="entry name" value="WH_DNA-bd_sf"/>
</dbReference>
<gene>
    <name evidence="7" type="ORF">ABJI51_34905</name>
</gene>
<evidence type="ECO:0000256" key="3">
    <source>
        <dbReference type="ARBA" id="ARBA00023163"/>
    </source>
</evidence>
<evidence type="ECO:0000256" key="2">
    <source>
        <dbReference type="ARBA" id="ARBA00023125"/>
    </source>
</evidence>
<evidence type="ECO:0000256" key="4">
    <source>
        <dbReference type="SAM" id="MobiDB-lite"/>
    </source>
</evidence>
<keyword evidence="3" id="KW-0804">Transcription</keyword>
<comment type="caution">
    <text evidence="7">The sequence shown here is derived from an EMBL/GenBank/DDBJ whole genome shotgun (WGS) entry which is preliminary data.</text>
</comment>
<dbReference type="Pfam" id="PF09339">
    <property type="entry name" value="HTH_IclR"/>
    <property type="match status" value="1"/>
</dbReference>
<dbReference type="PROSITE" id="PS51077">
    <property type="entry name" value="HTH_ICLR"/>
    <property type="match status" value="1"/>
</dbReference>
<keyword evidence="2" id="KW-0238">DNA-binding</keyword>
<dbReference type="Pfam" id="PF01614">
    <property type="entry name" value="IclR_C"/>
    <property type="match status" value="2"/>
</dbReference>
<evidence type="ECO:0000313" key="7">
    <source>
        <dbReference type="EMBL" id="MEQ0564296.1"/>
    </source>
</evidence>
<accession>A0ABV0LPS9</accession>
<dbReference type="RefSeq" id="WP_348955362.1">
    <property type="nucleotide sequence ID" value="NZ_JBDZYD010000015.1"/>
</dbReference>
<evidence type="ECO:0000256" key="1">
    <source>
        <dbReference type="ARBA" id="ARBA00023015"/>
    </source>
</evidence>
<feature type="domain" description="IclR-ED" evidence="6">
    <location>
        <begin position="72"/>
        <end position="233"/>
    </location>
</feature>